<accession>C7Q4G8</accession>
<keyword evidence="2" id="KW-1185">Reference proteome</keyword>
<organism evidence="1 2">
    <name type="scientific">Catenulispora acidiphila (strain DSM 44928 / JCM 14897 / NBRC 102108 / NRRL B-24433 / ID139908)</name>
    <dbReference type="NCBI Taxonomy" id="479433"/>
    <lineage>
        <taxon>Bacteria</taxon>
        <taxon>Bacillati</taxon>
        <taxon>Actinomycetota</taxon>
        <taxon>Actinomycetes</taxon>
        <taxon>Catenulisporales</taxon>
        <taxon>Catenulisporaceae</taxon>
        <taxon>Catenulispora</taxon>
    </lineage>
</organism>
<dbReference type="RefSeq" id="WP_012787230.1">
    <property type="nucleotide sequence ID" value="NC_013131.1"/>
</dbReference>
<dbReference type="OrthoDB" id="1814561at2"/>
<proteinExistence type="predicted"/>
<dbReference type="EMBL" id="CP001700">
    <property type="protein sequence ID" value="ACU71937.1"/>
    <property type="molecule type" value="Genomic_DNA"/>
</dbReference>
<evidence type="ECO:0000313" key="1">
    <source>
        <dbReference type="EMBL" id="ACU71937.1"/>
    </source>
</evidence>
<dbReference type="InParanoid" id="C7Q4G8"/>
<reference evidence="1 2" key="1">
    <citation type="journal article" date="2009" name="Stand. Genomic Sci.">
        <title>Complete genome sequence of Catenulispora acidiphila type strain (ID 139908).</title>
        <authorList>
            <person name="Copeland A."/>
            <person name="Lapidus A."/>
            <person name="Glavina Del Rio T."/>
            <person name="Nolan M."/>
            <person name="Lucas S."/>
            <person name="Chen F."/>
            <person name="Tice H."/>
            <person name="Cheng J.F."/>
            <person name="Bruce D."/>
            <person name="Goodwin L."/>
            <person name="Pitluck S."/>
            <person name="Mikhailova N."/>
            <person name="Pati A."/>
            <person name="Ivanova N."/>
            <person name="Mavromatis K."/>
            <person name="Chen A."/>
            <person name="Palaniappan K."/>
            <person name="Chain P."/>
            <person name="Land M."/>
            <person name="Hauser L."/>
            <person name="Chang Y.J."/>
            <person name="Jeffries C.D."/>
            <person name="Chertkov O."/>
            <person name="Brettin T."/>
            <person name="Detter J.C."/>
            <person name="Han C."/>
            <person name="Ali Z."/>
            <person name="Tindall B.J."/>
            <person name="Goker M."/>
            <person name="Bristow J."/>
            <person name="Eisen J.A."/>
            <person name="Markowitz V."/>
            <person name="Hugenholtz P."/>
            <person name="Kyrpides N.C."/>
            <person name="Klenk H.P."/>
        </authorList>
    </citation>
    <scope>NUCLEOTIDE SEQUENCE [LARGE SCALE GENOMIC DNA]</scope>
    <source>
        <strain evidence="2">DSM 44928 / JCM 14897 / NBRC 102108 / NRRL B-24433 / ID139908</strain>
    </source>
</reference>
<dbReference type="Proteomes" id="UP000000851">
    <property type="component" value="Chromosome"/>
</dbReference>
<dbReference type="AlphaFoldDB" id="C7Q4G8"/>
<sequence length="101" mass="11458">MPEVQRFRKKAPEIEAIRFDGTNHNEINAFTNGQFEAAEPPAWLGDPRFVATVYNQRYRIQIPVRVGMWIARDTDGFYPIRAEKIADEYEVVGEQGAGGTA</sequence>
<dbReference type="KEGG" id="cai:Caci_3028"/>
<name>C7Q4G8_CATAD</name>
<gene>
    <name evidence="1" type="ordered locus">Caci_3028</name>
</gene>
<dbReference type="STRING" id="479433.Caci_3028"/>
<dbReference type="HOGENOM" id="CLU_2286407_0_0_11"/>
<protein>
    <submittedName>
        <fullName evidence="1">Uncharacterized protein</fullName>
    </submittedName>
</protein>
<evidence type="ECO:0000313" key="2">
    <source>
        <dbReference type="Proteomes" id="UP000000851"/>
    </source>
</evidence>